<comment type="pathway">
    <text evidence="1 9">Glycan biosynthesis; sucrose metabolism.</text>
</comment>
<dbReference type="InterPro" id="IPR013148">
    <property type="entry name" value="Glyco_hydro_32_N"/>
</dbReference>
<evidence type="ECO:0000256" key="4">
    <source>
        <dbReference type="ARBA" id="ARBA00019623"/>
    </source>
</evidence>
<organism evidence="12 13">
    <name type="scientific">Paenibacillus turicensis</name>
    <dbReference type="NCBI Taxonomy" id="160487"/>
    <lineage>
        <taxon>Bacteria</taxon>
        <taxon>Bacillati</taxon>
        <taxon>Bacillota</taxon>
        <taxon>Bacilli</taxon>
        <taxon>Bacillales</taxon>
        <taxon>Paenibacillaceae</taxon>
        <taxon>Paenibacillus</taxon>
    </lineage>
</organism>
<comment type="caution">
    <text evidence="12">The sequence shown here is derived from an EMBL/GenBank/DDBJ whole genome shotgun (WGS) entry which is preliminary data.</text>
</comment>
<gene>
    <name evidence="12" type="ORF">J2Z32_001996</name>
</gene>
<protein>
    <recommendedName>
        <fullName evidence="4 8">Sucrose-6-phosphate hydrolase</fullName>
        <ecNumber evidence="3 8">3.2.1.26</ecNumber>
    </recommendedName>
    <alternativeName>
        <fullName evidence="7 9">Invertase</fullName>
    </alternativeName>
</protein>
<evidence type="ECO:0000256" key="2">
    <source>
        <dbReference type="ARBA" id="ARBA00009902"/>
    </source>
</evidence>
<dbReference type="PANTHER" id="PTHR43101:SF1">
    <property type="entry name" value="BETA-FRUCTOSIDASE"/>
    <property type="match status" value="1"/>
</dbReference>
<dbReference type="NCBIfam" id="TIGR01322">
    <property type="entry name" value="scrB_fam"/>
    <property type="match status" value="1"/>
</dbReference>
<evidence type="ECO:0000256" key="9">
    <source>
        <dbReference type="RuleBase" id="RU365015"/>
    </source>
</evidence>
<dbReference type="Gene3D" id="2.60.120.560">
    <property type="entry name" value="Exo-inulinase, domain 1"/>
    <property type="match status" value="1"/>
</dbReference>
<comment type="subcellular location">
    <subcellularLocation>
        <location evidence="9">Cytoplasm</location>
    </subcellularLocation>
</comment>
<comment type="catalytic activity">
    <reaction evidence="8">
        <text>Hydrolysis of terminal non-reducing beta-D-fructofuranoside residues in beta-D-fructofuranosides.</text>
        <dbReference type="EC" id="3.2.1.26"/>
    </reaction>
</comment>
<dbReference type="PROSITE" id="PS00609">
    <property type="entry name" value="GLYCOSYL_HYDROL_F32"/>
    <property type="match status" value="1"/>
</dbReference>
<evidence type="ECO:0000313" key="13">
    <source>
        <dbReference type="Proteomes" id="UP001519272"/>
    </source>
</evidence>
<dbReference type="SUPFAM" id="SSF49899">
    <property type="entry name" value="Concanavalin A-like lectins/glucanases"/>
    <property type="match status" value="1"/>
</dbReference>
<dbReference type="InterPro" id="IPR023296">
    <property type="entry name" value="Glyco_hydro_beta-prop_sf"/>
</dbReference>
<dbReference type="GO" id="GO:0004564">
    <property type="term" value="F:beta-fructofuranosidase activity"/>
    <property type="evidence" value="ECO:0007669"/>
    <property type="project" value="UniProtKB-EC"/>
</dbReference>
<dbReference type="InterPro" id="IPR013320">
    <property type="entry name" value="ConA-like_dom_sf"/>
</dbReference>
<dbReference type="InterPro" id="IPR001362">
    <property type="entry name" value="Glyco_hydro_32"/>
</dbReference>
<sequence length="496" mass="57058">MTQQHKYRLLEQAEPGELARLQELVRNCNWRQVFHIQPSTGLLNDPNGLSYFNGEYHVFYQWYPLGTEHGMKYWYHLKSQDGVNWQDVGIGIKPGDPFDSHGAYSGSAIEHEGKLHLMYTGNTRDAGWVRHPYQCMAVMDADNHITKWEQPVIPEVPEGYTDHFRDPKLWKQDEYFYCVIGAQRTNLTGCTVLYRSIDLKRWEFIGELKTDLKEFGYMWECPDYFQLDGAGVLLFCPQGIAHQGDHYHNIYQSGYIIGKPLDVDALQLTHSQFQELDRGFDFYAPQTLLDGQGRRILIGWMGLPDISYPTDTHGWAHCLTLPRVLSVQDGKLIQQPLPELASLRQGEAQHVNDTLTSHTRSYDHFSGTTYELKCTFDVLDAEQVGIIFRAKDNEYSVIRYDVEHHKLVLDRSSSGVPLAIEYEETRQCNMTGKQITLHLFVDVSSVEIFVNEGEEVFTSRVFPSSQSEGIQFFSQEGSARLEATIWQLHPQGNTEK</sequence>
<dbReference type="RefSeq" id="WP_210088996.1">
    <property type="nucleotide sequence ID" value="NZ_JAGGKG010000008.1"/>
</dbReference>
<evidence type="ECO:0000259" key="11">
    <source>
        <dbReference type="Pfam" id="PF08244"/>
    </source>
</evidence>
<dbReference type="CDD" id="cd18623">
    <property type="entry name" value="GH32_ScrB-like"/>
    <property type="match status" value="1"/>
</dbReference>
<dbReference type="SMART" id="SM00640">
    <property type="entry name" value="Glyco_32"/>
    <property type="match status" value="1"/>
</dbReference>
<dbReference type="PANTHER" id="PTHR43101">
    <property type="entry name" value="BETA-FRUCTOSIDASE"/>
    <property type="match status" value="1"/>
</dbReference>
<dbReference type="Pfam" id="PF00251">
    <property type="entry name" value="Glyco_hydro_32N"/>
    <property type="match status" value="1"/>
</dbReference>
<dbReference type="Proteomes" id="UP001519272">
    <property type="component" value="Unassembled WGS sequence"/>
</dbReference>
<dbReference type="InterPro" id="IPR013189">
    <property type="entry name" value="Glyco_hydro_32_C"/>
</dbReference>
<dbReference type="Pfam" id="PF08244">
    <property type="entry name" value="Glyco_hydro_32C"/>
    <property type="match status" value="1"/>
</dbReference>
<feature type="domain" description="Glycosyl hydrolase family 32 N-terminal" evidence="10">
    <location>
        <begin position="35"/>
        <end position="336"/>
    </location>
</feature>
<evidence type="ECO:0000256" key="3">
    <source>
        <dbReference type="ARBA" id="ARBA00012758"/>
    </source>
</evidence>
<dbReference type="EMBL" id="JAGGKG010000008">
    <property type="protein sequence ID" value="MBP1905366.1"/>
    <property type="molecule type" value="Genomic_DNA"/>
</dbReference>
<keyword evidence="9" id="KW-0963">Cytoplasm</keyword>
<evidence type="ECO:0000259" key="10">
    <source>
        <dbReference type="Pfam" id="PF00251"/>
    </source>
</evidence>
<evidence type="ECO:0000256" key="7">
    <source>
        <dbReference type="ARBA" id="ARBA00033367"/>
    </source>
</evidence>
<feature type="domain" description="Glycosyl hydrolase family 32 C-terminal" evidence="11">
    <location>
        <begin position="339"/>
        <end position="486"/>
    </location>
</feature>
<keyword evidence="5 8" id="KW-0378">Hydrolase</keyword>
<evidence type="ECO:0000256" key="8">
    <source>
        <dbReference type="RuleBase" id="RU362110"/>
    </source>
</evidence>
<keyword evidence="9" id="KW-0119">Carbohydrate metabolism</keyword>
<name>A0ABS4FS07_9BACL</name>
<dbReference type="EC" id="3.2.1.26" evidence="3 8"/>
<comment type="function">
    <text evidence="9">Enables the bacterium to metabolize sucrose as a sole carbon source.</text>
</comment>
<dbReference type="Gene3D" id="2.115.10.20">
    <property type="entry name" value="Glycosyl hydrolase domain, family 43"/>
    <property type="match status" value="1"/>
</dbReference>
<dbReference type="InterPro" id="IPR018053">
    <property type="entry name" value="Glyco_hydro_32_AS"/>
</dbReference>
<evidence type="ECO:0000256" key="1">
    <source>
        <dbReference type="ARBA" id="ARBA00004914"/>
    </source>
</evidence>
<dbReference type="SUPFAM" id="SSF75005">
    <property type="entry name" value="Arabinanase/levansucrase/invertase"/>
    <property type="match status" value="1"/>
</dbReference>
<keyword evidence="6 8" id="KW-0326">Glycosidase</keyword>
<evidence type="ECO:0000313" key="12">
    <source>
        <dbReference type="EMBL" id="MBP1905366.1"/>
    </source>
</evidence>
<reference evidence="12 13" key="1">
    <citation type="submission" date="2021-03" db="EMBL/GenBank/DDBJ databases">
        <title>Genomic Encyclopedia of Type Strains, Phase IV (KMG-IV): sequencing the most valuable type-strain genomes for metagenomic binning, comparative biology and taxonomic classification.</title>
        <authorList>
            <person name="Goeker M."/>
        </authorList>
    </citation>
    <scope>NUCLEOTIDE SEQUENCE [LARGE SCALE GENOMIC DNA]</scope>
    <source>
        <strain evidence="12 13">DSM 14349</strain>
    </source>
</reference>
<dbReference type="InterPro" id="IPR051214">
    <property type="entry name" value="GH32_Enzymes"/>
</dbReference>
<comment type="similarity">
    <text evidence="2 8">Belongs to the glycosyl hydrolase 32 family.</text>
</comment>
<accession>A0ABS4FS07</accession>
<keyword evidence="13" id="KW-1185">Reference proteome</keyword>
<evidence type="ECO:0000256" key="5">
    <source>
        <dbReference type="ARBA" id="ARBA00022801"/>
    </source>
</evidence>
<evidence type="ECO:0000256" key="6">
    <source>
        <dbReference type="ARBA" id="ARBA00023295"/>
    </source>
</evidence>
<dbReference type="InterPro" id="IPR006232">
    <property type="entry name" value="Suc6P_hydrolase"/>
</dbReference>
<proteinExistence type="inferred from homology"/>